<organism evidence="1 2">
    <name type="scientific">Flavobacterium album</name>
    <dbReference type="NCBI Taxonomy" id="2175091"/>
    <lineage>
        <taxon>Bacteria</taxon>
        <taxon>Pseudomonadati</taxon>
        <taxon>Bacteroidota</taxon>
        <taxon>Flavobacteriia</taxon>
        <taxon>Flavobacteriales</taxon>
        <taxon>Flavobacteriaceae</taxon>
        <taxon>Flavobacterium</taxon>
    </lineage>
</organism>
<evidence type="ECO:0000313" key="1">
    <source>
        <dbReference type="EMBL" id="AWH86765.1"/>
    </source>
</evidence>
<dbReference type="KEGG" id="falb:HYN59_17340"/>
<sequence>MEETVTETTADTIAKVRPDDNHKIPELEKLTGDFIKRKKETEEKLKALSPLEANALYEDLLKQNGQALMAIEKLEEDFVINYYNYFYEGEKQITPPDSIQKKVKLLTRAKLEVWDIGEGMVEIRTVPDYYKDIFEKYVTEDYSEFIAINAEEDKALFSNDAAIAIPLEDVGKRVISWEKFIAKYPDSKRIGDAKNLYLDYVMSYLFGQDNTPVMDYESGKIYPENLADFKKFIARYPDSPTTKLINMVISNKGSHDELRETILEEIKKMGFDTSIYGGT</sequence>
<accession>A0A2S1R298</accession>
<gene>
    <name evidence="1" type="ORF">HYN59_17340</name>
</gene>
<reference evidence="1 2" key="1">
    <citation type="submission" date="2018-04" db="EMBL/GenBank/DDBJ databases">
        <title>Genome sequencing of Flavobacterium sp. HYN0059.</title>
        <authorList>
            <person name="Yi H."/>
            <person name="Baek C."/>
        </authorList>
    </citation>
    <scope>NUCLEOTIDE SEQUENCE [LARGE SCALE GENOMIC DNA]</scope>
    <source>
        <strain evidence="1 2">HYN0059</strain>
    </source>
</reference>
<protein>
    <submittedName>
        <fullName evidence="1">Uncharacterized protein</fullName>
    </submittedName>
</protein>
<dbReference type="EMBL" id="CP029186">
    <property type="protein sequence ID" value="AWH86765.1"/>
    <property type="molecule type" value="Genomic_DNA"/>
</dbReference>
<dbReference type="Proteomes" id="UP000244929">
    <property type="component" value="Chromosome"/>
</dbReference>
<proteinExistence type="predicted"/>
<keyword evidence="2" id="KW-1185">Reference proteome</keyword>
<evidence type="ECO:0000313" key="2">
    <source>
        <dbReference type="Proteomes" id="UP000244929"/>
    </source>
</evidence>
<dbReference type="AlphaFoldDB" id="A0A2S1R298"/>
<name>A0A2S1R298_9FLAO</name>